<dbReference type="PANTHER" id="PTHR34322">
    <property type="entry name" value="TRANSPOSASE, Y1_TNP DOMAIN-CONTAINING"/>
    <property type="match status" value="1"/>
</dbReference>
<organism evidence="3 4">
    <name type="scientific">Pelomonas lactea</name>
    <dbReference type="NCBI Taxonomy" id="3299030"/>
    <lineage>
        <taxon>Bacteria</taxon>
        <taxon>Pseudomonadati</taxon>
        <taxon>Pseudomonadota</taxon>
        <taxon>Betaproteobacteria</taxon>
        <taxon>Burkholderiales</taxon>
        <taxon>Sphaerotilaceae</taxon>
        <taxon>Roseateles</taxon>
    </lineage>
</organism>
<evidence type="ECO:0000313" key="3">
    <source>
        <dbReference type="EMBL" id="MFG6463593.1"/>
    </source>
</evidence>
<dbReference type="PANTHER" id="PTHR34322:SF2">
    <property type="entry name" value="TRANSPOSASE IS200-LIKE DOMAIN-CONTAINING PROTEIN"/>
    <property type="match status" value="1"/>
</dbReference>
<dbReference type="Gene3D" id="3.30.70.1290">
    <property type="entry name" value="Transposase IS200-like"/>
    <property type="match status" value="1"/>
</dbReference>
<dbReference type="InterPro" id="IPR002686">
    <property type="entry name" value="Transposase_17"/>
</dbReference>
<dbReference type="Pfam" id="PF01797">
    <property type="entry name" value="Y1_Tnp"/>
    <property type="match status" value="1"/>
</dbReference>
<dbReference type="EMBL" id="JBIGHX010000007">
    <property type="protein sequence ID" value="MFG6463593.1"/>
    <property type="molecule type" value="Genomic_DNA"/>
</dbReference>
<dbReference type="SMART" id="SM01321">
    <property type="entry name" value="Y1_Tnp"/>
    <property type="match status" value="1"/>
</dbReference>
<dbReference type="InterPro" id="IPR036515">
    <property type="entry name" value="Transposase_17_sf"/>
</dbReference>
<evidence type="ECO:0000259" key="2">
    <source>
        <dbReference type="SMART" id="SM01321"/>
    </source>
</evidence>
<proteinExistence type="predicted"/>
<evidence type="ECO:0000256" key="1">
    <source>
        <dbReference type="SAM" id="MobiDB-lite"/>
    </source>
</evidence>
<comment type="caution">
    <text evidence="3">The sequence shown here is derived from an EMBL/GenBank/DDBJ whole genome shotgun (WGS) entry which is preliminary data.</text>
</comment>
<feature type="domain" description="Transposase IS200-like" evidence="2">
    <location>
        <begin position="9"/>
        <end position="124"/>
    </location>
</feature>
<dbReference type="NCBIfam" id="NF047646">
    <property type="entry name" value="REP_Tyr_transpos"/>
    <property type="match status" value="1"/>
</dbReference>
<dbReference type="Proteomes" id="UP001606302">
    <property type="component" value="Unassembled WGS sequence"/>
</dbReference>
<gene>
    <name evidence="3" type="ORF">ACG04Q_18610</name>
</gene>
<evidence type="ECO:0000313" key="4">
    <source>
        <dbReference type="Proteomes" id="UP001606302"/>
    </source>
</evidence>
<keyword evidence="4" id="KW-1185">Reference proteome</keyword>
<reference evidence="3 4" key="1">
    <citation type="submission" date="2024-08" db="EMBL/GenBank/DDBJ databases">
        <authorList>
            <person name="Lu H."/>
        </authorList>
    </citation>
    <scope>NUCLEOTIDE SEQUENCE [LARGE SCALE GENOMIC DNA]</scope>
    <source>
        <strain evidence="3 4">DXS20W</strain>
    </source>
</reference>
<dbReference type="SUPFAM" id="SSF143422">
    <property type="entry name" value="Transposase IS200-like"/>
    <property type="match status" value="1"/>
</dbReference>
<feature type="region of interest" description="Disordered" evidence="1">
    <location>
        <begin position="219"/>
        <end position="242"/>
    </location>
</feature>
<dbReference type="RefSeq" id="WP_394512735.1">
    <property type="nucleotide sequence ID" value="NZ_JBIGHX010000007.1"/>
</dbReference>
<accession>A0ABW7GNS3</accession>
<sequence>MARLPRLILPDQPHHVILRGNNRQAIFYSDLDREYLLATLAEAAGQYRVAVHAYVLMDNHLHLLVTPPAADALSRMMQSLGRRYVGWFNARHQRSGTLWEGRFRAGLIEGERHLLACMRYIELNPVRAGLCVEPAQWSWSSARHHLGLARSSLVTEHEMYWLLGNTPFEREHAYREFLEQGVPAAEQAHFTESVLRGRPVGSDAFLKPLAVDHAAVVTRRPRGRPRKAAPDVPSNDEPGARL</sequence>
<name>A0ABW7GNS3_9BURK</name>
<protein>
    <submittedName>
        <fullName evidence="3">Transposase</fullName>
    </submittedName>
</protein>